<sequence length="225" mass="25960">MIAGDAGGIDDWLGRIRVELVLRIRKRARRKRHWDMDLPFGFVCVSPMAVCLAIAYAESDTCVVSKGDDEGGFFPYDAESRKNKGTECKTDYRLIVATRECSWLNTQTKEEKKLIIKEEKDPKTPDCTVTEEKYKIHLLQDDMINNEPVAGPSGVKFPKRKYQSRKKILETTSPIVTVSRLDLTQVKIQADTQIKMIICLMRLKKKSPQIKMKEQILIRRIRQEK</sequence>
<dbReference type="EMBL" id="VTPC01000909">
    <property type="protein sequence ID" value="KAF2903898.1"/>
    <property type="molecule type" value="Genomic_DNA"/>
</dbReference>
<comment type="caution">
    <text evidence="1">The sequence shown here is derived from an EMBL/GenBank/DDBJ whole genome shotgun (WGS) entry which is preliminary data.</text>
</comment>
<protein>
    <submittedName>
        <fullName evidence="1">Uncharacterized protein</fullName>
    </submittedName>
</protein>
<proteinExistence type="predicted"/>
<accession>A0A8K0GNC1</accession>
<dbReference type="Proteomes" id="UP000801492">
    <property type="component" value="Unassembled WGS sequence"/>
</dbReference>
<reference evidence="1" key="1">
    <citation type="submission" date="2019-08" db="EMBL/GenBank/DDBJ databases">
        <title>The genome of the North American firefly Photinus pyralis.</title>
        <authorList>
            <consortium name="Photinus pyralis genome working group"/>
            <person name="Fallon T.R."/>
            <person name="Sander Lower S.E."/>
            <person name="Weng J.-K."/>
        </authorList>
    </citation>
    <scope>NUCLEOTIDE SEQUENCE</scope>
    <source>
        <strain evidence="1">TRF0915ILg1</strain>
        <tissue evidence="1">Whole body</tissue>
    </source>
</reference>
<gene>
    <name evidence="1" type="ORF">ILUMI_02278</name>
</gene>
<dbReference type="AlphaFoldDB" id="A0A8K0GNC1"/>
<name>A0A8K0GNC1_IGNLU</name>
<evidence type="ECO:0000313" key="2">
    <source>
        <dbReference type="Proteomes" id="UP000801492"/>
    </source>
</evidence>
<organism evidence="1 2">
    <name type="scientific">Ignelater luminosus</name>
    <name type="common">Cucubano</name>
    <name type="synonym">Pyrophorus luminosus</name>
    <dbReference type="NCBI Taxonomy" id="2038154"/>
    <lineage>
        <taxon>Eukaryota</taxon>
        <taxon>Metazoa</taxon>
        <taxon>Ecdysozoa</taxon>
        <taxon>Arthropoda</taxon>
        <taxon>Hexapoda</taxon>
        <taxon>Insecta</taxon>
        <taxon>Pterygota</taxon>
        <taxon>Neoptera</taxon>
        <taxon>Endopterygota</taxon>
        <taxon>Coleoptera</taxon>
        <taxon>Polyphaga</taxon>
        <taxon>Elateriformia</taxon>
        <taxon>Elateroidea</taxon>
        <taxon>Elateridae</taxon>
        <taxon>Agrypninae</taxon>
        <taxon>Pyrophorini</taxon>
        <taxon>Ignelater</taxon>
    </lineage>
</organism>
<evidence type="ECO:0000313" key="1">
    <source>
        <dbReference type="EMBL" id="KAF2903898.1"/>
    </source>
</evidence>
<keyword evidence="2" id="KW-1185">Reference proteome</keyword>